<feature type="non-terminal residue" evidence="7">
    <location>
        <position position="297"/>
    </location>
</feature>
<name>E4XXA0_OIKDI</name>
<dbReference type="PRINTS" id="PR00173">
    <property type="entry name" value="EDTRNSPORT"/>
</dbReference>
<evidence type="ECO:0000256" key="6">
    <source>
        <dbReference type="RuleBase" id="RU361216"/>
    </source>
</evidence>
<dbReference type="OrthoDB" id="5877963at2759"/>
<comment type="caution">
    <text evidence="6">Lacks conserved residue(s) required for the propagation of feature annotation.</text>
</comment>
<dbReference type="GO" id="GO:0015175">
    <property type="term" value="F:neutral L-amino acid transmembrane transporter activity"/>
    <property type="evidence" value="ECO:0007669"/>
    <property type="project" value="TreeGrafter"/>
</dbReference>
<dbReference type="PANTHER" id="PTHR11958:SF99">
    <property type="entry name" value="SODIUM-DEPENDENT EXCITATORY AMINO ACID TRANSPORTER GLT-6-RELATED"/>
    <property type="match status" value="1"/>
</dbReference>
<dbReference type="InterPro" id="IPR001991">
    <property type="entry name" value="Na-dicarboxylate_symporter"/>
</dbReference>
<dbReference type="Pfam" id="PF00375">
    <property type="entry name" value="SDF"/>
    <property type="match status" value="1"/>
</dbReference>
<accession>E4XXA0</accession>
<keyword evidence="8" id="KW-1185">Reference proteome</keyword>
<feature type="transmembrane region" description="Helical" evidence="6">
    <location>
        <begin position="168"/>
        <end position="185"/>
    </location>
</feature>
<evidence type="ECO:0000313" key="8">
    <source>
        <dbReference type="Proteomes" id="UP000001307"/>
    </source>
</evidence>
<feature type="transmembrane region" description="Helical" evidence="6">
    <location>
        <begin position="26"/>
        <end position="46"/>
    </location>
</feature>
<dbReference type="GO" id="GO:0098712">
    <property type="term" value="P:L-glutamate import across plasma membrane"/>
    <property type="evidence" value="ECO:0007669"/>
    <property type="project" value="TreeGrafter"/>
</dbReference>
<evidence type="ECO:0000256" key="4">
    <source>
        <dbReference type="ARBA" id="ARBA00022989"/>
    </source>
</evidence>
<evidence type="ECO:0000256" key="3">
    <source>
        <dbReference type="ARBA" id="ARBA00022692"/>
    </source>
</evidence>
<reference evidence="7" key="1">
    <citation type="journal article" date="2010" name="Science">
        <title>Plasticity of animal genome architecture unmasked by rapid evolution of a pelagic tunicate.</title>
        <authorList>
            <person name="Denoeud F."/>
            <person name="Henriet S."/>
            <person name="Mungpakdee S."/>
            <person name="Aury J.M."/>
            <person name="Da Silva C."/>
            <person name="Brinkmann H."/>
            <person name="Mikhaleva J."/>
            <person name="Olsen L.C."/>
            <person name="Jubin C."/>
            <person name="Canestro C."/>
            <person name="Bouquet J.M."/>
            <person name="Danks G."/>
            <person name="Poulain J."/>
            <person name="Campsteijn C."/>
            <person name="Adamski M."/>
            <person name="Cross I."/>
            <person name="Yadetie F."/>
            <person name="Muffato M."/>
            <person name="Louis A."/>
            <person name="Butcher S."/>
            <person name="Tsagkogeorga G."/>
            <person name="Konrad A."/>
            <person name="Singh S."/>
            <person name="Jensen M.F."/>
            <person name="Cong E.H."/>
            <person name="Eikeseth-Otteraa H."/>
            <person name="Noel B."/>
            <person name="Anthouard V."/>
            <person name="Porcel B.M."/>
            <person name="Kachouri-Lafond R."/>
            <person name="Nishino A."/>
            <person name="Ugolini M."/>
            <person name="Chourrout P."/>
            <person name="Nishida H."/>
            <person name="Aasland R."/>
            <person name="Huzurbazar S."/>
            <person name="Westhof E."/>
            <person name="Delsuc F."/>
            <person name="Lehrach H."/>
            <person name="Reinhardt R."/>
            <person name="Weissenbach J."/>
            <person name="Roy S.W."/>
            <person name="Artiguenave F."/>
            <person name="Postlethwait J.H."/>
            <person name="Manak J.R."/>
            <person name="Thompson E.M."/>
            <person name="Jaillon O."/>
            <person name="Du Pasquier L."/>
            <person name="Boudinot P."/>
            <person name="Liberles D.A."/>
            <person name="Volff J.N."/>
            <person name="Philippe H."/>
            <person name="Lenhard B."/>
            <person name="Roest Crollius H."/>
            <person name="Wincker P."/>
            <person name="Chourrout D."/>
        </authorList>
    </citation>
    <scope>NUCLEOTIDE SEQUENCE [LARGE SCALE GENOMIC DNA]</scope>
</reference>
<dbReference type="GO" id="GO:0005886">
    <property type="term" value="C:plasma membrane"/>
    <property type="evidence" value="ECO:0007669"/>
    <property type="project" value="TreeGrafter"/>
</dbReference>
<keyword evidence="4 6" id="KW-1133">Transmembrane helix</keyword>
<proteinExistence type="inferred from homology"/>
<sequence length="297" mass="33950">MLVKFAEISDDVIGYIEYPGELMMRALKCVVVPLIITSLISGLASMDPKTSGKLGIRAMTYYLSTTMCATILGMILVSISKPGTHAQKQLCSANLTTNCVFYEPSHVSTVDTFLDIGRNLCPDNIFAATFQIDKTTAFKFWILLITIIEETEEKILQKKKIKTPSSNVLGLISCAMMIGICMQALQEDENVALVIRLVDGMNKLLMKAVRMIIWDNSCRNRLTHLRLDRQILWSIDNIKNDWNLRFDYSERSRDPCFCHLACSLLFYHKEQSFQALQRTCICCRYRFWDFFISRNAS</sequence>
<dbReference type="PANTHER" id="PTHR11958">
    <property type="entry name" value="SODIUM/DICARBOXYLATE SYMPORTER-RELATED"/>
    <property type="match status" value="1"/>
</dbReference>
<keyword evidence="5 6" id="KW-0472">Membrane</keyword>
<dbReference type="Proteomes" id="UP000001307">
    <property type="component" value="Unassembled WGS sequence"/>
</dbReference>
<dbReference type="InterPro" id="IPR050746">
    <property type="entry name" value="DAACS"/>
</dbReference>
<dbReference type="InParanoid" id="E4XXA0"/>
<evidence type="ECO:0000313" key="7">
    <source>
        <dbReference type="EMBL" id="CBY14294.1"/>
    </source>
</evidence>
<dbReference type="EMBL" id="FN653272">
    <property type="protein sequence ID" value="CBY14294.1"/>
    <property type="molecule type" value="Genomic_DNA"/>
</dbReference>
<protein>
    <recommendedName>
        <fullName evidence="6">Amino acid transporter</fullName>
    </recommendedName>
</protein>
<keyword evidence="2 6" id="KW-0813">Transport</keyword>
<dbReference type="GO" id="GO:0005313">
    <property type="term" value="F:L-glutamate transmembrane transporter activity"/>
    <property type="evidence" value="ECO:0007669"/>
    <property type="project" value="TreeGrafter"/>
</dbReference>
<keyword evidence="6" id="KW-0769">Symport</keyword>
<dbReference type="GO" id="GO:0015501">
    <property type="term" value="F:glutamate:sodium symporter activity"/>
    <property type="evidence" value="ECO:0007669"/>
    <property type="project" value="TreeGrafter"/>
</dbReference>
<evidence type="ECO:0000256" key="1">
    <source>
        <dbReference type="ARBA" id="ARBA00004141"/>
    </source>
</evidence>
<dbReference type="AlphaFoldDB" id="E4XXA0"/>
<keyword evidence="3 6" id="KW-0812">Transmembrane</keyword>
<evidence type="ECO:0000256" key="2">
    <source>
        <dbReference type="ARBA" id="ARBA00022448"/>
    </source>
</evidence>
<feature type="transmembrane region" description="Helical" evidence="6">
    <location>
        <begin position="58"/>
        <end position="79"/>
    </location>
</feature>
<dbReference type="SUPFAM" id="SSF118215">
    <property type="entry name" value="Proton glutamate symport protein"/>
    <property type="match status" value="1"/>
</dbReference>
<dbReference type="Gene3D" id="1.10.3860.10">
    <property type="entry name" value="Sodium:dicarboxylate symporter"/>
    <property type="match status" value="1"/>
</dbReference>
<evidence type="ECO:0000256" key="5">
    <source>
        <dbReference type="ARBA" id="ARBA00023136"/>
    </source>
</evidence>
<dbReference type="GO" id="GO:0070778">
    <property type="term" value="P:L-aspartate transmembrane transport"/>
    <property type="evidence" value="ECO:0007669"/>
    <property type="project" value="TreeGrafter"/>
</dbReference>
<organism evidence="7">
    <name type="scientific">Oikopleura dioica</name>
    <name type="common">Tunicate</name>
    <dbReference type="NCBI Taxonomy" id="34765"/>
    <lineage>
        <taxon>Eukaryota</taxon>
        <taxon>Metazoa</taxon>
        <taxon>Chordata</taxon>
        <taxon>Tunicata</taxon>
        <taxon>Appendicularia</taxon>
        <taxon>Copelata</taxon>
        <taxon>Oikopleuridae</taxon>
        <taxon>Oikopleura</taxon>
    </lineage>
</organism>
<gene>
    <name evidence="7" type="ORF">GSOID_T00007281001</name>
</gene>
<dbReference type="InterPro" id="IPR036458">
    <property type="entry name" value="Na:dicarbo_symporter_sf"/>
</dbReference>
<comment type="similarity">
    <text evidence="6">Belongs to the dicarboxylate/amino acid:cation symporter (DAACS) (TC 2.A.23) family.</text>
</comment>
<comment type="subcellular location">
    <subcellularLocation>
        <location evidence="1 6">Membrane</location>
        <topology evidence="1 6">Multi-pass membrane protein</topology>
    </subcellularLocation>
</comment>